<proteinExistence type="predicted"/>
<feature type="non-terminal residue" evidence="1">
    <location>
        <position position="1"/>
    </location>
</feature>
<evidence type="ECO:0008006" key="3">
    <source>
        <dbReference type="Google" id="ProtNLM"/>
    </source>
</evidence>
<dbReference type="Proteomes" id="UP001432027">
    <property type="component" value="Unassembled WGS sequence"/>
</dbReference>
<dbReference type="AlphaFoldDB" id="A0AAV5U837"/>
<feature type="non-terminal residue" evidence="1">
    <location>
        <position position="94"/>
    </location>
</feature>
<accession>A0AAV5U837</accession>
<keyword evidence="2" id="KW-1185">Reference proteome</keyword>
<organism evidence="1 2">
    <name type="scientific">Pristionchus entomophagus</name>
    <dbReference type="NCBI Taxonomy" id="358040"/>
    <lineage>
        <taxon>Eukaryota</taxon>
        <taxon>Metazoa</taxon>
        <taxon>Ecdysozoa</taxon>
        <taxon>Nematoda</taxon>
        <taxon>Chromadorea</taxon>
        <taxon>Rhabditida</taxon>
        <taxon>Rhabditina</taxon>
        <taxon>Diplogasteromorpha</taxon>
        <taxon>Diplogasteroidea</taxon>
        <taxon>Neodiplogasteridae</taxon>
        <taxon>Pristionchus</taxon>
    </lineage>
</organism>
<reference evidence="1" key="1">
    <citation type="submission" date="2023-10" db="EMBL/GenBank/DDBJ databases">
        <title>Genome assembly of Pristionchus species.</title>
        <authorList>
            <person name="Yoshida K."/>
            <person name="Sommer R.J."/>
        </authorList>
    </citation>
    <scope>NUCLEOTIDE SEQUENCE</scope>
    <source>
        <strain evidence="1">RS0144</strain>
    </source>
</reference>
<evidence type="ECO:0000313" key="2">
    <source>
        <dbReference type="Proteomes" id="UP001432027"/>
    </source>
</evidence>
<protein>
    <recommendedName>
        <fullName evidence="3">Ribosomal protein</fullName>
    </recommendedName>
</protein>
<dbReference type="EMBL" id="BTSX01000005">
    <property type="protein sequence ID" value="GMT02702.1"/>
    <property type="molecule type" value="Genomic_DNA"/>
</dbReference>
<evidence type="ECO:0000313" key="1">
    <source>
        <dbReference type="EMBL" id="GMT02702.1"/>
    </source>
</evidence>
<sequence>RLLYFRHRSADDVRTMTNVAGKERKRSSSVKEHPRVNLIVARRVSCSDLPAGGERLWERMVLKLYLKENARQETLCVPEGVTIGATECLLPPPP</sequence>
<gene>
    <name evidence="1" type="ORF">PENTCL1PPCAC_24876</name>
</gene>
<comment type="caution">
    <text evidence="1">The sequence shown here is derived from an EMBL/GenBank/DDBJ whole genome shotgun (WGS) entry which is preliminary data.</text>
</comment>
<name>A0AAV5U837_9BILA</name>